<proteinExistence type="predicted"/>
<dbReference type="RefSeq" id="WP_015830604.1">
    <property type="nucleotide sequence ID" value="NC_012969.1"/>
</dbReference>
<reference evidence="1 2" key="2">
    <citation type="journal article" date="2011" name="J. Bacteriol.">
        <title>Genomes of three methylotrophs from a single niche uncover genetic and metabolic divergence of Methylophilaceae.</title>
        <authorList>
            <person name="Lapidus A."/>
            <person name="Clum A."/>
            <person name="Labutti K."/>
            <person name="Kaluzhnaya M.G."/>
            <person name="Lim S."/>
            <person name="Beck D.A."/>
            <person name="Glavina Del Rio T."/>
            <person name="Nolan M."/>
            <person name="Mavromatis K."/>
            <person name="Huntemann M."/>
            <person name="Lucas S."/>
            <person name="Lidstrom M.E."/>
            <person name="Ivanova N."/>
            <person name="Chistoserdova L."/>
        </authorList>
    </citation>
    <scope>NUCLEOTIDE SEQUENCE [LARGE SCALE GENOMIC DNA]</scope>
    <source>
        <strain evidence="1 2">SIP3-4</strain>
    </source>
</reference>
<organism evidence="1 2">
    <name type="scientific">Methylovorus glucosotrophus (strain SIP3-4)</name>
    <dbReference type="NCBI Taxonomy" id="582744"/>
    <lineage>
        <taxon>Bacteria</taxon>
        <taxon>Pseudomonadati</taxon>
        <taxon>Pseudomonadota</taxon>
        <taxon>Betaproteobacteria</taxon>
        <taxon>Nitrosomonadales</taxon>
        <taxon>Methylophilaceae</taxon>
        <taxon>Methylovorus</taxon>
    </lineage>
</organism>
<reference evidence="2" key="1">
    <citation type="submission" date="2009-07" db="EMBL/GenBank/DDBJ databases">
        <title>Complete sequence of chromosome of Methylovorus sp. SIP3-4.</title>
        <authorList>
            <person name="Lucas S."/>
            <person name="Copeland A."/>
            <person name="Lapidus A."/>
            <person name="Glavina del Rio T."/>
            <person name="Tice H."/>
            <person name="Bruce D."/>
            <person name="Goodwin L."/>
            <person name="Pitluck S."/>
            <person name="Clum A."/>
            <person name="Larimer F."/>
            <person name="Land M."/>
            <person name="Hauser L."/>
            <person name="Kyrpides N."/>
            <person name="Mikhailova N."/>
            <person name="Kayluzhnaya M."/>
            <person name="Chistoserdova L."/>
        </authorList>
    </citation>
    <scope>NUCLEOTIDE SEQUENCE [LARGE SCALE GENOMIC DNA]</scope>
    <source>
        <strain evidence="2">SIP3-4</strain>
    </source>
</reference>
<dbReference type="Proteomes" id="UP000002743">
    <property type="component" value="Chromosome"/>
</dbReference>
<name>C6X7T0_METGS</name>
<evidence type="ECO:0000313" key="1">
    <source>
        <dbReference type="EMBL" id="ACT51257.1"/>
    </source>
</evidence>
<dbReference type="HOGENOM" id="CLU_1946297_0_0_4"/>
<protein>
    <submittedName>
        <fullName evidence="1">Uncharacterized protein</fullName>
    </submittedName>
</protein>
<accession>C6X7T0</accession>
<dbReference type="EMBL" id="CP001674">
    <property type="protein sequence ID" value="ACT51257.1"/>
    <property type="molecule type" value="Genomic_DNA"/>
</dbReference>
<keyword evidence="2" id="KW-1185">Reference proteome</keyword>
<dbReference type="STRING" id="582744.Msip34_2015"/>
<gene>
    <name evidence="1" type="ordered locus">Msip34_2015</name>
</gene>
<sequence length="129" mass="15832">MSNNKKANYIYQIEEQQKDYDFTYMKLVECAKISAKFARNNAFKNLKKEIKIHKGLIIKYRKNTLSETEKFIAYMQFRYEWLKWKSCRGSDTEMFNILFEPFRIQYFNKHGNDNSRINTKPRYFWSCDE</sequence>
<evidence type="ECO:0000313" key="2">
    <source>
        <dbReference type="Proteomes" id="UP000002743"/>
    </source>
</evidence>
<dbReference type="AlphaFoldDB" id="C6X7T0"/>
<dbReference type="KEGG" id="mei:Msip34_2015"/>